<evidence type="ECO:0000313" key="3">
    <source>
        <dbReference type="EMBL" id="MQY08095.1"/>
    </source>
</evidence>
<evidence type="ECO:0000256" key="1">
    <source>
        <dbReference type="SAM" id="SignalP"/>
    </source>
</evidence>
<dbReference type="InterPro" id="IPR006311">
    <property type="entry name" value="TAT_signal"/>
</dbReference>
<dbReference type="PROSITE" id="PS51318">
    <property type="entry name" value="TAT"/>
    <property type="match status" value="1"/>
</dbReference>
<evidence type="ECO:0000259" key="2">
    <source>
        <dbReference type="Pfam" id="PF12697"/>
    </source>
</evidence>
<proteinExistence type="predicted"/>
<accession>A0A7K0C3T3</accession>
<dbReference type="PANTHER" id="PTHR37017:SF11">
    <property type="entry name" value="ESTERASE_LIPASE_THIOESTERASE DOMAIN-CONTAINING PROTEIN"/>
    <property type="match status" value="1"/>
</dbReference>
<feature type="domain" description="AB hydrolase-1" evidence="2">
    <location>
        <begin position="46"/>
        <end position="265"/>
    </location>
</feature>
<dbReference type="AlphaFoldDB" id="A0A7K0C3T3"/>
<dbReference type="GO" id="GO:0003824">
    <property type="term" value="F:catalytic activity"/>
    <property type="evidence" value="ECO:0007669"/>
    <property type="project" value="UniProtKB-ARBA"/>
</dbReference>
<name>A0A7K0C3T3_9ACTN</name>
<dbReference type="SUPFAM" id="SSF53474">
    <property type="entry name" value="alpha/beta-Hydrolases"/>
    <property type="match status" value="1"/>
</dbReference>
<protein>
    <recommendedName>
        <fullName evidence="2">AB hydrolase-1 domain-containing protein</fullName>
    </recommendedName>
</protein>
<comment type="caution">
    <text evidence="3">The sequence shown here is derived from an EMBL/GenBank/DDBJ whole genome shotgun (WGS) entry which is preliminary data.</text>
</comment>
<gene>
    <name evidence="3" type="ORF">ACRB68_62010</name>
</gene>
<dbReference type="Gene3D" id="3.40.50.1820">
    <property type="entry name" value="alpha/beta hydrolase"/>
    <property type="match status" value="1"/>
</dbReference>
<feature type="signal peptide" evidence="1">
    <location>
        <begin position="1"/>
        <end position="31"/>
    </location>
</feature>
<organism evidence="3 4">
    <name type="scientific">Actinomadura macrotermitis</name>
    <dbReference type="NCBI Taxonomy" id="2585200"/>
    <lineage>
        <taxon>Bacteria</taxon>
        <taxon>Bacillati</taxon>
        <taxon>Actinomycetota</taxon>
        <taxon>Actinomycetes</taxon>
        <taxon>Streptosporangiales</taxon>
        <taxon>Thermomonosporaceae</taxon>
        <taxon>Actinomadura</taxon>
    </lineage>
</organism>
<evidence type="ECO:0000313" key="4">
    <source>
        <dbReference type="Proteomes" id="UP000487268"/>
    </source>
</evidence>
<dbReference type="EMBL" id="WEGH01000004">
    <property type="protein sequence ID" value="MQY08095.1"/>
    <property type="molecule type" value="Genomic_DNA"/>
</dbReference>
<dbReference type="InterPro" id="IPR029058">
    <property type="entry name" value="AB_hydrolase_fold"/>
</dbReference>
<dbReference type="Pfam" id="PF12697">
    <property type="entry name" value="Abhydrolase_6"/>
    <property type="match status" value="1"/>
</dbReference>
<keyword evidence="4" id="KW-1185">Reference proteome</keyword>
<reference evidence="3 4" key="1">
    <citation type="submission" date="2019-10" db="EMBL/GenBank/DDBJ databases">
        <title>Actinomadura rubteroloni sp. nov. and Actinomadura macrotermitis sp. nov., isolated from the gut of fungus growing-termite Macrotermes natalensis.</title>
        <authorList>
            <person name="Benndorf R."/>
            <person name="Martin K."/>
            <person name="Kuefner M."/>
            <person name="De Beer W."/>
            <person name="Kaster A.-K."/>
            <person name="Vollmers J."/>
            <person name="Poulsen M."/>
            <person name="Beemelmanns C."/>
        </authorList>
    </citation>
    <scope>NUCLEOTIDE SEQUENCE [LARGE SCALE GENOMIC DNA]</scope>
    <source>
        <strain evidence="3 4">RB68</strain>
    </source>
</reference>
<sequence>MHTTAHRSRRMFVRMATVTALLGATTTAAGAVAAAPRDDDGAKPTVVLVHGAFTDGSSWSGVIRDLHRSGYKAIAVADPLRDLRSDAAYVASVVASVKGPVVLVGHSYGGAVITNAAQAAPNVKALVYIAAFAPDEGESNASIGARFHDTIGKSVLPRPYTKPDGTTGVDLYIDPAKYAATFAADVPRSQTALMAATQRPITAEAVNTPSGPPAWKKLPSWYLVSTRDQAIPPAAQRFMAGRIGARTVELPASHASPVSRPRAVALLIRAAARNG</sequence>
<dbReference type="PANTHER" id="PTHR37017">
    <property type="entry name" value="AB HYDROLASE-1 DOMAIN-CONTAINING PROTEIN-RELATED"/>
    <property type="match status" value="1"/>
</dbReference>
<dbReference type="InterPro" id="IPR052897">
    <property type="entry name" value="Sec-Metab_Biosynth_Hydrolase"/>
</dbReference>
<dbReference type="Proteomes" id="UP000487268">
    <property type="component" value="Unassembled WGS sequence"/>
</dbReference>
<keyword evidence="1" id="KW-0732">Signal</keyword>
<feature type="chain" id="PRO_5039261608" description="AB hydrolase-1 domain-containing protein" evidence="1">
    <location>
        <begin position="32"/>
        <end position="275"/>
    </location>
</feature>
<dbReference type="InterPro" id="IPR000073">
    <property type="entry name" value="AB_hydrolase_1"/>
</dbReference>